<accession>A0ABD2NW79</accession>
<protein>
    <submittedName>
        <fullName evidence="1">Uncharacterized protein</fullName>
    </submittedName>
</protein>
<dbReference type="Proteomes" id="UP001516400">
    <property type="component" value="Unassembled WGS sequence"/>
</dbReference>
<name>A0ABD2NW79_9CUCU</name>
<gene>
    <name evidence="1" type="ORF">HHI36_005977</name>
</gene>
<proteinExistence type="predicted"/>
<dbReference type="AlphaFoldDB" id="A0ABD2NW79"/>
<dbReference type="EMBL" id="JABFTP020000144">
    <property type="protein sequence ID" value="KAL3282812.1"/>
    <property type="molecule type" value="Genomic_DNA"/>
</dbReference>
<comment type="caution">
    <text evidence="1">The sequence shown here is derived from an EMBL/GenBank/DDBJ whole genome shotgun (WGS) entry which is preliminary data.</text>
</comment>
<organism evidence="1 2">
    <name type="scientific">Cryptolaemus montrouzieri</name>
    <dbReference type="NCBI Taxonomy" id="559131"/>
    <lineage>
        <taxon>Eukaryota</taxon>
        <taxon>Metazoa</taxon>
        <taxon>Ecdysozoa</taxon>
        <taxon>Arthropoda</taxon>
        <taxon>Hexapoda</taxon>
        <taxon>Insecta</taxon>
        <taxon>Pterygota</taxon>
        <taxon>Neoptera</taxon>
        <taxon>Endopterygota</taxon>
        <taxon>Coleoptera</taxon>
        <taxon>Polyphaga</taxon>
        <taxon>Cucujiformia</taxon>
        <taxon>Coccinelloidea</taxon>
        <taxon>Coccinellidae</taxon>
        <taxon>Scymninae</taxon>
        <taxon>Scymnini</taxon>
        <taxon>Cryptolaemus</taxon>
    </lineage>
</organism>
<reference evidence="1 2" key="1">
    <citation type="journal article" date="2021" name="BMC Biol.">
        <title>Horizontally acquired antibacterial genes associated with adaptive radiation of ladybird beetles.</title>
        <authorList>
            <person name="Li H.S."/>
            <person name="Tang X.F."/>
            <person name="Huang Y.H."/>
            <person name="Xu Z.Y."/>
            <person name="Chen M.L."/>
            <person name="Du X.Y."/>
            <person name="Qiu B.Y."/>
            <person name="Chen P.T."/>
            <person name="Zhang W."/>
            <person name="Slipinski A."/>
            <person name="Escalona H.E."/>
            <person name="Waterhouse R.M."/>
            <person name="Zwick A."/>
            <person name="Pang H."/>
        </authorList>
    </citation>
    <scope>NUCLEOTIDE SEQUENCE [LARGE SCALE GENOMIC DNA]</scope>
    <source>
        <strain evidence="1">SYSU2018</strain>
    </source>
</reference>
<evidence type="ECO:0000313" key="2">
    <source>
        <dbReference type="Proteomes" id="UP001516400"/>
    </source>
</evidence>
<evidence type="ECO:0000313" key="1">
    <source>
        <dbReference type="EMBL" id="KAL3282812.1"/>
    </source>
</evidence>
<sequence>MKSVRYKDYRHFSEYEFNEHMSQIDWQSVITVNSIDASVQCLNSILIDVFDVHAPYKTITVRRPARSYINNEIEEMIARKNKAHLKFVKNGRVDHRNTYIQLKNYVSFIIRKAKKVYINQELNAVESDS</sequence>
<keyword evidence="2" id="KW-1185">Reference proteome</keyword>